<evidence type="ECO:0000313" key="4">
    <source>
        <dbReference type="Proteomes" id="UP001176961"/>
    </source>
</evidence>
<keyword evidence="2" id="KW-0472">Membrane</keyword>
<keyword evidence="2" id="KW-0812">Transmembrane</keyword>
<feature type="region of interest" description="Disordered" evidence="1">
    <location>
        <begin position="1"/>
        <end position="22"/>
    </location>
</feature>
<sequence length="152" mass="17018">MQSALGPMAAHDADRRLSNGPSRPAKLHQFRQMLMIGTLFSNTVCSYDVASRLPDSDLAIIKKNGIELLRGNVTKPVCAVLRLATAVFQQFLSFYRNYQTFDGLMNSLQNAASNCFTWQSSILLMNFGVNFVGLRLFFVAYATLIRKLSNKE</sequence>
<gene>
    <name evidence="3" type="ORF">CYNAS_LOCUS3082</name>
</gene>
<evidence type="ECO:0000256" key="2">
    <source>
        <dbReference type="SAM" id="Phobius"/>
    </source>
</evidence>
<feature type="transmembrane region" description="Helical" evidence="2">
    <location>
        <begin position="123"/>
        <end position="144"/>
    </location>
</feature>
<name>A0AA36GG79_CYLNA</name>
<proteinExistence type="predicted"/>
<evidence type="ECO:0000313" key="3">
    <source>
        <dbReference type="EMBL" id="CAJ0591099.1"/>
    </source>
</evidence>
<organism evidence="3 4">
    <name type="scientific">Cylicocyclus nassatus</name>
    <name type="common">Nematode worm</name>
    <dbReference type="NCBI Taxonomy" id="53992"/>
    <lineage>
        <taxon>Eukaryota</taxon>
        <taxon>Metazoa</taxon>
        <taxon>Ecdysozoa</taxon>
        <taxon>Nematoda</taxon>
        <taxon>Chromadorea</taxon>
        <taxon>Rhabditida</taxon>
        <taxon>Rhabditina</taxon>
        <taxon>Rhabditomorpha</taxon>
        <taxon>Strongyloidea</taxon>
        <taxon>Strongylidae</taxon>
        <taxon>Cylicocyclus</taxon>
    </lineage>
</organism>
<reference evidence="3" key="1">
    <citation type="submission" date="2023-07" db="EMBL/GenBank/DDBJ databases">
        <authorList>
            <consortium name="CYATHOMIX"/>
        </authorList>
    </citation>
    <scope>NUCLEOTIDE SEQUENCE</scope>
    <source>
        <strain evidence="3">N/A</strain>
    </source>
</reference>
<comment type="caution">
    <text evidence="3">The sequence shown here is derived from an EMBL/GenBank/DDBJ whole genome shotgun (WGS) entry which is preliminary data.</text>
</comment>
<dbReference type="AlphaFoldDB" id="A0AA36GG79"/>
<evidence type="ECO:0000256" key="1">
    <source>
        <dbReference type="SAM" id="MobiDB-lite"/>
    </source>
</evidence>
<protein>
    <submittedName>
        <fullName evidence="3">Uncharacterized protein</fullName>
    </submittedName>
</protein>
<accession>A0AA36GG79</accession>
<keyword evidence="2" id="KW-1133">Transmembrane helix</keyword>
<keyword evidence="4" id="KW-1185">Reference proteome</keyword>
<dbReference type="EMBL" id="CATQJL010000001">
    <property type="protein sequence ID" value="CAJ0591099.1"/>
    <property type="molecule type" value="Genomic_DNA"/>
</dbReference>
<dbReference type="Proteomes" id="UP001176961">
    <property type="component" value="Unassembled WGS sequence"/>
</dbReference>